<dbReference type="PANTHER" id="PTHR45138:SF9">
    <property type="entry name" value="DIGUANYLATE CYCLASE DGCM-RELATED"/>
    <property type="match status" value="1"/>
</dbReference>
<gene>
    <name evidence="5" type="primary">dosC_1</name>
    <name evidence="5" type="ORF">VTH8203_01622</name>
</gene>
<dbReference type="InterPro" id="IPR000160">
    <property type="entry name" value="GGDEF_dom"/>
</dbReference>
<dbReference type="SMART" id="SM00267">
    <property type="entry name" value="GGDEF"/>
    <property type="match status" value="1"/>
</dbReference>
<dbReference type="FunFam" id="3.30.70.270:FF:000001">
    <property type="entry name" value="Diguanylate cyclase domain protein"/>
    <property type="match status" value="1"/>
</dbReference>
<dbReference type="GO" id="GO:0052621">
    <property type="term" value="F:diguanylate cyclase activity"/>
    <property type="evidence" value="ECO:0007669"/>
    <property type="project" value="UniProtKB-EC"/>
</dbReference>
<evidence type="ECO:0000256" key="2">
    <source>
        <dbReference type="ARBA" id="ARBA00012528"/>
    </source>
</evidence>
<dbReference type="NCBIfam" id="TIGR00254">
    <property type="entry name" value="GGDEF"/>
    <property type="match status" value="1"/>
</dbReference>
<dbReference type="Proteomes" id="UP000219336">
    <property type="component" value="Unassembled WGS sequence"/>
</dbReference>
<dbReference type="GO" id="GO:1902201">
    <property type="term" value="P:negative regulation of bacterial-type flagellum-dependent cell motility"/>
    <property type="evidence" value="ECO:0007669"/>
    <property type="project" value="TreeGrafter"/>
</dbReference>
<dbReference type="Gene3D" id="3.30.450.20">
    <property type="entry name" value="PAS domain"/>
    <property type="match status" value="1"/>
</dbReference>
<protein>
    <recommendedName>
        <fullName evidence="2">diguanylate cyclase</fullName>
        <ecNumber evidence="2">2.7.7.65</ecNumber>
    </recommendedName>
</protein>
<keyword evidence="6" id="KW-1185">Reference proteome</keyword>
<dbReference type="InterPro" id="IPR035965">
    <property type="entry name" value="PAS-like_dom_sf"/>
</dbReference>
<dbReference type="SUPFAM" id="SSF55785">
    <property type="entry name" value="PYP-like sensor domain (PAS domain)"/>
    <property type="match status" value="1"/>
</dbReference>
<dbReference type="InterPro" id="IPR000014">
    <property type="entry name" value="PAS"/>
</dbReference>
<keyword evidence="5" id="KW-0548">Nucleotidyltransferase</keyword>
<dbReference type="EC" id="2.7.7.65" evidence="2"/>
<comment type="cofactor">
    <cofactor evidence="1">
        <name>Mg(2+)</name>
        <dbReference type="ChEBI" id="CHEBI:18420"/>
    </cofactor>
</comment>
<dbReference type="OrthoDB" id="73375at2"/>
<proteinExistence type="predicted"/>
<feature type="domain" description="GGDEF" evidence="4">
    <location>
        <begin position="170"/>
        <end position="305"/>
    </location>
</feature>
<dbReference type="GO" id="GO:0005886">
    <property type="term" value="C:plasma membrane"/>
    <property type="evidence" value="ECO:0007669"/>
    <property type="project" value="TreeGrafter"/>
</dbReference>
<dbReference type="InterPro" id="IPR043128">
    <property type="entry name" value="Rev_trsase/Diguanyl_cyclase"/>
</dbReference>
<dbReference type="CDD" id="cd01949">
    <property type="entry name" value="GGDEF"/>
    <property type="match status" value="1"/>
</dbReference>
<dbReference type="Pfam" id="PF08448">
    <property type="entry name" value="PAS_4"/>
    <property type="match status" value="1"/>
</dbReference>
<dbReference type="Pfam" id="PF00990">
    <property type="entry name" value="GGDEF"/>
    <property type="match status" value="1"/>
</dbReference>
<sequence>MLELILSAHQGSTEELLGLSEVFDAVDAYIFIKDNKGKYQYVNRKVLDNFEITMKGIKGKTDWHLFNFGVAKKMRLNDKKVMRTKKPMQQKIPFHIDNQELYHLTVSSPIIKNGKVLGVIGFAVDVSKDMEERQTLLEEANTDGLTGCFNRRYLHLALEQQRQNFTHNKTPSSLLIIDVDRFKPINDKYGHSVGDRVLIDVVQVIKRFTREEDMLCRYGGDEFVLLLPGSNIEQAYTLAERLSEKIDNLSFTFTSSSGRSFSVSCSIGVATHTIEETNIVELADKALYVSKKGCSGKVHMHCPDTQKIVHCHYCDEEVSA</sequence>
<dbReference type="SUPFAM" id="SSF55073">
    <property type="entry name" value="Nucleotide cyclase"/>
    <property type="match status" value="1"/>
</dbReference>
<dbReference type="NCBIfam" id="TIGR00229">
    <property type="entry name" value="sensory_box"/>
    <property type="match status" value="1"/>
</dbReference>
<dbReference type="PROSITE" id="PS50887">
    <property type="entry name" value="GGDEF"/>
    <property type="match status" value="1"/>
</dbReference>
<accession>A0A240EHI3</accession>
<evidence type="ECO:0000313" key="5">
    <source>
        <dbReference type="EMBL" id="SNX48006.1"/>
    </source>
</evidence>
<dbReference type="InterPro" id="IPR029787">
    <property type="entry name" value="Nucleotide_cyclase"/>
</dbReference>
<dbReference type="Gene3D" id="3.30.70.270">
    <property type="match status" value="1"/>
</dbReference>
<dbReference type="InterPro" id="IPR013656">
    <property type="entry name" value="PAS_4"/>
</dbReference>
<name>A0A240EHI3_9VIBR</name>
<dbReference type="PANTHER" id="PTHR45138">
    <property type="entry name" value="REGULATORY COMPONENTS OF SENSORY TRANSDUCTION SYSTEM"/>
    <property type="match status" value="1"/>
</dbReference>
<evidence type="ECO:0000259" key="4">
    <source>
        <dbReference type="PROSITE" id="PS50887"/>
    </source>
</evidence>
<dbReference type="EMBL" id="OANU01000018">
    <property type="protein sequence ID" value="SNX48006.1"/>
    <property type="molecule type" value="Genomic_DNA"/>
</dbReference>
<keyword evidence="5" id="KW-0808">Transferase</keyword>
<evidence type="ECO:0000256" key="1">
    <source>
        <dbReference type="ARBA" id="ARBA00001946"/>
    </source>
</evidence>
<dbReference type="AlphaFoldDB" id="A0A240EHI3"/>
<dbReference type="GO" id="GO:0043709">
    <property type="term" value="P:cell adhesion involved in single-species biofilm formation"/>
    <property type="evidence" value="ECO:0007669"/>
    <property type="project" value="TreeGrafter"/>
</dbReference>
<dbReference type="InterPro" id="IPR050469">
    <property type="entry name" value="Diguanylate_Cyclase"/>
</dbReference>
<dbReference type="RefSeq" id="WP_096993214.1">
    <property type="nucleotide sequence ID" value="NZ_JBHSII010000011.1"/>
</dbReference>
<evidence type="ECO:0000256" key="3">
    <source>
        <dbReference type="ARBA" id="ARBA00034247"/>
    </source>
</evidence>
<comment type="catalytic activity">
    <reaction evidence="3">
        <text>2 GTP = 3',3'-c-di-GMP + 2 diphosphate</text>
        <dbReference type="Rhea" id="RHEA:24898"/>
        <dbReference type="ChEBI" id="CHEBI:33019"/>
        <dbReference type="ChEBI" id="CHEBI:37565"/>
        <dbReference type="ChEBI" id="CHEBI:58805"/>
        <dbReference type="EC" id="2.7.7.65"/>
    </reaction>
</comment>
<organism evidence="5 6">
    <name type="scientific">Vibrio thalassae</name>
    <dbReference type="NCBI Taxonomy" id="1243014"/>
    <lineage>
        <taxon>Bacteria</taxon>
        <taxon>Pseudomonadati</taxon>
        <taxon>Pseudomonadota</taxon>
        <taxon>Gammaproteobacteria</taxon>
        <taxon>Vibrionales</taxon>
        <taxon>Vibrionaceae</taxon>
        <taxon>Vibrio</taxon>
    </lineage>
</organism>
<evidence type="ECO:0000313" key="6">
    <source>
        <dbReference type="Proteomes" id="UP000219336"/>
    </source>
</evidence>
<reference evidence="6" key="1">
    <citation type="submission" date="2016-06" db="EMBL/GenBank/DDBJ databases">
        <authorList>
            <person name="Rodrigo-Torres L."/>
            <person name="Arahal R.D."/>
            <person name="Lucena T."/>
        </authorList>
    </citation>
    <scope>NUCLEOTIDE SEQUENCE [LARGE SCALE GENOMIC DNA]</scope>
    <source>
        <strain evidence="6">CECT8203</strain>
    </source>
</reference>